<dbReference type="STRING" id="745366.GA0070213_105356"/>
<accession>A0A1C5IEJ2</accession>
<organism evidence="3 4">
    <name type="scientific">Micromonospora humi</name>
    <dbReference type="NCBI Taxonomy" id="745366"/>
    <lineage>
        <taxon>Bacteria</taxon>
        <taxon>Bacillati</taxon>
        <taxon>Actinomycetota</taxon>
        <taxon>Actinomycetes</taxon>
        <taxon>Micromonosporales</taxon>
        <taxon>Micromonosporaceae</taxon>
        <taxon>Micromonospora</taxon>
    </lineage>
</organism>
<evidence type="ECO:0000313" key="3">
    <source>
        <dbReference type="EMBL" id="SCG56595.1"/>
    </source>
</evidence>
<name>A0A1C5IEJ2_9ACTN</name>
<protein>
    <submittedName>
        <fullName evidence="3">Uncharacterized protein</fullName>
    </submittedName>
</protein>
<dbReference type="AlphaFoldDB" id="A0A1C5IEJ2"/>
<proteinExistence type="predicted"/>
<reference evidence="4" key="1">
    <citation type="submission" date="2016-06" db="EMBL/GenBank/DDBJ databases">
        <authorList>
            <person name="Varghese N."/>
            <person name="Submissions Spin"/>
        </authorList>
    </citation>
    <scope>NUCLEOTIDE SEQUENCE [LARGE SCALE GENOMIC DNA]</scope>
    <source>
        <strain evidence="4">DSM 45647</strain>
    </source>
</reference>
<dbReference type="OrthoDB" id="5194611at2"/>
<dbReference type="RefSeq" id="WP_091062146.1">
    <property type="nucleotide sequence ID" value="NZ_FMDM01000005.1"/>
</dbReference>
<gene>
    <name evidence="3" type="ORF">GA0070213_105356</name>
</gene>
<dbReference type="Proteomes" id="UP000199360">
    <property type="component" value="Unassembled WGS sequence"/>
</dbReference>
<evidence type="ECO:0000256" key="1">
    <source>
        <dbReference type="SAM" id="MobiDB-lite"/>
    </source>
</evidence>
<keyword evidence="4" id="KW-1185">Reference proteome</keyword>
<feature type="transmembrane region" description="Helical" evidence="2">
    <location>
        <begin position="64"/>
        <end position="86"/>
    </location>
</feature>
<evidence type="ECO:0000313" key="4">
    <source>
        <dbReference type="Proteomes" id="UP000199360"/>
    </source>
</evidence>
<keyword evidence="2" id="KW-0812">Transmembrane</keyword>
<keyword evidence="2" id="KW-0472">Membrane</keyword>
<keyword evidence="2" id="KW-1133">Transmembrane helix</keyword>
<feature type="transmembrane region" description="Helical" evidence="2">
    <location>
        <begin position="151"/>
        <end position="176"/>
    </location>
</feature>
<feature type="compositionally biased region" description="Basic and acidic residues" evidence="1">
    <location>
        <begin position="253"/>
        <end position="264"/>
    </location>
</feature>
<sequence>MVDAPGTTPRARPSVVTLSSWLLILVAVIQVLNLIVTLAVIGKIRDVLKDAYAGTSAESAGDLAYAFTIGSSVLTLLLAIGLVVLALLNNRGRNVSRIITWVVGGILLCCTGGSLLNGVSGGMMGGGGNANGDLPSTQEIQRRLEDALPSWYAPVSLLLGIVALLALLGALILLALPKANEFFRKPKAAWEPPVPGGAYPAYPSTPGQSAEPGYPSTPGQSGDPAYPSTPGQPTTPPATPGDQPPAGPTGQPGERRDPEPPPGS</sequence>
<feature type="compositionally biased region" description="Pro residues" evidence="1">
    <location>
        <begin position="233"/>
        <end position="247"/>
    </location>
</feature>
<feature type="region of interest" description="Disordered" evidence="1">
    <location>
        <begin position="199"/>
        <end position="264"/>
    </location>
</feature>
<feature type="transmembrane region" description="Helical" evidence="2">
    <location>
        <begin position="21"/>
        <end position="44"/>
    </location>
</feature>
<evidence type="ECO:0000256" key="2">
    <source>
        <dbReference type="SAM" id="Phobius"/>
    </source>
</evidence>
<dbReference type="EMBL" id="FMDM01000005">
    <property type="protein sequence ID" value="SCG56595.1"/>
    <property type="molecule type" value="Genomic_DNA"/>
</dbReference>
<feature type="transmembrane region" description="Helical" evidence="2">
    <location>
        <begin position="98"/>
        <end position="116"/>
    </location>
</feature>